<keyword evidence="5" id="KW-0597">Phosphoprotein</keyword>
<dbReference type="Pfam" id="PF13493">
    <property type="entry name" value="DUF4118"/>
    <property type="match status" value="1"/>
</dbReference>
<evidence type="ECO:0000256" key="14">
    <source>
        <dbReference type="SAM" id="Phobius"/>
    </source>
</evidence>
<organism evidence="16">
    <name type="scientific">Herbiconiux sp. A18JL235</name>
    <dbReference type="NCBI Taxonomy" id="3152363"/>
    <lineage>
        <taxon>Bacteria</taxon>
        <taxon>Bacillati</taxon>
        <taxon>Actinomycetota</taxon>
        <taxon>Actinomycetes</taxon>
        <taxon>Micrococcales</taxon>
        <taxon>Microbacteriaceae</taxon>
        <taxon>Herbiconiux</taxon>
    </lineage>
</organism>
<dbReference type="InterPro" id="IPR052023">
    <property type="entry name" value="Histidine_kinase_KdpD"/>
</dbReference>
<dbReference type="EMBL" id="CP162511">
    <property type="protein sequence ID" value="XDI07459.1"/>
    <property type="molecule type" value="Genomic_DNA"/>
</dbReference>
<dbReference type="InterPro" id="IPR025201">
    <property type="entry name" value="KdpD_TM"/>
</dbReference>
<keyword evidence="10" id="KW-0067">ATP-binding</keyword>
<dbReference type="InterPro" id="IPR004358">
    <property type="entry name" value="Sig_transdc_His_kin-like_C"/>
</dbReference>
<dbReference type="Pfam" id="PF00582">
    <property type="entry name" value="Usp"/>
    <property type="match status" value="1"/>
</dbReference>
<dbReference type="Pfam" id="PF00512">
    <property type="entry name" value="HisKA"/>
    <property type="match status" value="1"/>
</dbReference>
<keyword evidence="6" id="KW-0808">Transferase</keyword>
<keyword evidence="12" id="KW-0902">Two-component regulatory system</keyword>
<dbReference type="Gene3D" id="3.30.565.10">
    <property type="entry name" value="Histidine kinase-like ATPase, C-terminal domain"/>
    <property type="match status" value="1"/>
</dbReference>
<sequence length="912" mass="94785">MRQGRLRVLLGAAPGVGKTYAMLEEGRRLRAAGKDVVVAVVETHGRAATKAMTAGFEIVPRAVISHRGVTLEEMDLDAVLARAPRVALVDELAHSNAPGSRHEKRWRDVETLLDAGIDVISTVNIQHIESLNDVVQQITGVPQRETIPDAVLRQADQIEVIDLAPQALRDRLSEGVVYPAARIDAALSNYFRLGNLTALRELALLWLADEVDSSLQKYRVEHGIGQKWEARERVVVALTGGPEGETLLRRGSRIAARSAGGQLLAVHVTSQDGLRQADPGALAAQRLLVESLGGTFHQVVGTDIPAALVEFARSANATQLVIGVSRRSRLAALVTGAGIGATVIRESGDIDVHIVNHPAAGGRVSLPLARGSLTLRRRILGFVLALAGGPLLTWLLSLFHNEESITSDVLSYQLLVVVVALVGGIWPALFAAVLSGVTLDFLFVDPLYTVHIDNPRHALSLVLYVVIAVLVSIVVDQAARRSRSARRSAAESELIAGVAGEVLRGQDSLQAFVTRTREAFGLTGVRILIREPDTVGAGAAGADAVGAGAVGAGAVAADAAGPGAVGVDAVGAGALAADAAGPGVVGAPAVGADAVRPDAVGAGAMGAGRAELGAVRERVLAGDGEPAGDETGVRIPIDDDATLELHGRSLESSDRRLLGVIVAQLATALEHADLEQTAREMAPLAAADRVRSALLAAVGHDLRRPLAAATAAITGLRAPGATLSPADRDVLLDTAETGLDQLTRLLTDLLDVSRVQAGVLAVSPRPTDLADLVPAALEELDVGPTAVDLDLPADLPQVEADPVLLGRVLVNLLSNALRYSPADQAVAVAASAFHDTVQIRVIDRGPGVSEERRDDIFVPFQRLGDVDNTTGLGLGLALSKGFVEGMDGTLEFEETPGGGSTMVVTLRAAGAG</sequence>
<evidence type="ECO:0000256" key="1">
    <source>
        <dbReference type="ARBA" id="ARBA00000085"/>
    </source>
</evidence>
<dbReference type="Gene3D" id="3.40.50.300">
    <property type="entry name" value="P-loop containing nucleotide triphosphate hydrolases"/>
    <property type="match status" value="1"/>
</dbReference>
<dbReference type="Pfam" id="PF02702">
    <property type="entry name" value="KdpD"/>
    <property type="match status" value="1"/>
</dbReference>
<dbReference type="GO" id="GO:0005886">
    <property type="term" value="C:plasma membrane"/>
    <property type="evidence" value="ECO:0007669"/>
    <property type="project" value="UniProtKB-SubCell"/>
</dbReference>
<evidence type="ECO:0000259" key="15">
    <source>
        <dbReference type="PROSITE" id="PS50109"/>
    </source>
</evidence>
<accession>A0AB39BLS3</accession>
<feature type="transmembrane region" description="Helical" evidence="14">
    <location>
        <begin position="379"/>
        <end position="400"/>
    </location>
</feature>
<dbReference type="SUPFAM" id="SSF52402">
    <property type="entry name" value="Adenine nucleotide alpha hydrolases-like"/>
    <property type="match status" value="1"/>
</dbReference>
<dbReference type="InterPro" id="IPR005467">
    <property type="entry name" value="His_kinase_dom"/>
</dbReference>
<evidence type="ECO:0000256" key="4">
    <source>
        <dbReference type="ARBA" id="ARBA00012438"/>
    </source>
</evidence>
<dbReference type="PANTHER" id="PTHR45569:SF1">
    <property type="entry name" value="SENSOR PROTEIN KDPD"/>
    <property type="match status" value="1"/>
</dbReference>
<feature type="domain" description="Histidine kinase" evidence="15">
    <location>
        <begin position="697"/>
        <end position="910"/>
    </location>
</feature>
<dbReference type="Pfam" id="PF02518">
    <property type="entry name" value="HATPase_c"/>
    <property type="match status" value="1"/>
</dbReference>
<dbReference type="RefSeq" id="WP_368499825.1">
    <property type="nucleotide sequence ID" value="NZ_CP162511.1"/>
</dbReference>
<evidence type="ECO:0000256" key="10">
    <source>
        <dbReference type="ARBA" id="ARBA00022840"/>
    </source>
</evidence>
<dbReference type="SUPFAM" id="SSF47384">
    <property type="entry name" value="Homodimeric domain of signal transducing histidine kinase"/>
    <property type="match status" value="1"/>
</dbReference>
<evidence type="ECO:0000256" key="7">
    <source>
        <dbReference type="ARBA" id="ARBA00022692"/>
    </source>
</evidence>
<keyword evidence="7 14" id="KW-0812">Transmembrane</keyword>
<dbReference type="InterPro" id="IPR036097">
    <property type="entry name" value="HisK_dim/P_sf"/>
</dbReference>
<name>A0AB39BLS3_9MICO</name>
<dbReference type="SMART" id="SM00387">
    <property type="entry name" value="HATPase_c"/>
    <property type="match status" value="1"/>
</dbReference>
<evidence type="ECO:0000256" key="3">
    <source>
        <dbReference type="ARBA" id="ARBA00004236"/>
    </source>
</evidence>
<evidence type="ECO:0000256" key="9">
    <source>
        <dbReference type="ARBA" id="ARBA00022777"/>
    </source>
</evidence>
<evidence type="ECO:0000256" key="11">
    <source>
        <dbReference type="ARBA" id="ARBA00022989"/>
    </source>
</evidence>
<dbReference type="Gene3D" id="1.20.120.620">
    <property type="entry name" value="Backbone structure of the membrane domain of e. Coli histidine kinase receptor kdpd"/>
    <property type="match status" value="1"/>
</dbReference>
<dbReference type="AlphaFoldDB" id="A0AB39BLS3"/>
<evidence type="ECO:0000256" key="13">
    <source>
        <dbReference type="ARBA" id="ARBA00023136"/>
    </source>
</evidence>
<feature type="transmembrane region" description="Helical" evidence="14">
    <location>
        <begin position="458"/>
        <end position="475"/>
    </location>
</feature>
<dbReference type="SMART" id="SM00388">
    <property type="entry name" value="HisKA"/>
    <property type="match status" value="1"/>
</dbReference>
<dbReference type="InterPro" id="IPR038318">
    <property type="entry name" value="KdpD_sf"/>
</dbReference>
<keyword evidence="8" id="KW-0547">Nucleotide-binding</keyword>
<dbReference type="InterPro" id="IPR027417">
    <property type="entry name" value="P-loop_NTPase"/>
</dbReference>
<dbReference type="FunFam" id="3.40.50.300:FF:000483">
    <property type="entry name" value="Sensor histidine kinase KdpD"/>
    <property type="match status" value="1"/>
</dbReference>
<dbReference type="Gene3D" id="3.40.50.620">
    <property type="entry name" value="HUPs"/>
    <property type="match status" value="1"/>
</dbReference>
<dbReference type="InterPro" id="IPR003852">
    <property type="entry name" value="Sig_transdc_His_kinase_KdpD_N"/>
</dbReference>
<dbReference type="InterPro" id="IPR036890">
    <property type="entry name" value="HATPase_C_sf"/>
</dbReference>
<proteinExistence type="predicted"/>
<dbReference type="PROSITE" id="PS50109">
    <property type="entry name" value="HIS_KIN"/>
    <property type="match status" value="1"/>
</dbReference>
<gene>
    <name evidence="16" type="ORF">ABFY20_18330</name>
</gene>
<dbReference type="InterPro" id="IPR003661">
    <property type="entry name" value="HisK_dim/P_dom"/>
</dbReference>
<evidence type="ECO:0000256" key="6">
    <source>
        <dbReference type="ARBA" id="ARBA00022679"/>
    </source>
</evidence>
<dbReference type="PANTHER" id="PTHR45569">
    <property type="entry name" value="SENSOR PROTEIN KDPD"/>
    <property type="match status" value="1"/>
</dbReference>
<keyword evidence="9" id="KW-0418">Kinase</keyword>
<dbReference type="GO" id="GO:0000155">
    <property type="term" value="F:phosphorelay sensor kinase activity"/>
    <property type="evidence" value="ECO:0007669"/>
    <property type="project" value="InterPro"/>
</dbReference>
<evidence type="ECO:0000256" key="5">
    <source>
        <dbReference type="ARBA" id="ARBA00022553"/>
    </source>
</evidence>
<comment type="catalytic activity">
    <reaction evidence="1">
        <text>ATP + protein L-histidine = ADP + protein N-phospho-L-histidine.</text>
        <dbReference type="EC" id="2.7.13.3"/>
    </reaction>
</comment>
<dbReference type="GO" id="GO:0005737">
    <property type="term" value="C:cytoplasm"/>
    <property type="evidence" value="ECO:0007669"/>
    <property type="project" value="UniProtKB-ARBA"/>
</dbReference>
<keyword evidence="11 14" id="KW-1133">Transmembrane helix</keyword>
<dbReference type="Gene3D" id="1.10.287.130">
    <property type="match status" value="1"/>
</dbReference>
<dbReference type="SUPFAM" id="SSF55874">
    <property type="entry name" value="ATPase domain of HSP90 chaperone/DNA topoisomerase II/histidine kinase"/>
    <property type="match status" value="1"/>
</dbReference>
<protein>
    <recommendedName>
        <fullName evidence="4">histidine kinase</fullName>
        <ecNumber evidence="4">2.7.13.3</ecNumber>
    </recommendedName>
</protein>
<dbReference type="FunFam" id="3.40.50.620:FF:000112">
    <property type="entry name" value="Sensor histidine kinase KdpD"/>
    <property type="match status" value="1"/>
</dbReference>
<comment type="subcellular location">
    <subcellularLocation>
        <location evidence="3">Cell membrane</location>
    </subcellularLocation>
    <subcellularLocation>
        <location evidence="2">Membrane</location>
        <topology evidence="2">Multi-pass membrane protein</topology>
    </subcellularLocation>
</comment>
<dbReference type="EC" id="2.7.13.3" evidence="4"/>
<dbReference type="InterPro" id="IPR014729">
    <property type="entry name" value="Rossmann-like_a/b/a_fold"/>
</dbReference>
<evidence type="ECO:0000313" key="16">
    <source>
        <dbReference type="EMBL" id="XDI07459.1"/>
    </source>
</evidence>
<dbReference type="CDD" id="cd00075">
    <property type="entry name" value="HATPase"/>
    <property type="match status" value="1"/>
</dbReference>
<keyword evidence="13 14" id="KW-0472">Membrane</keyword>
<dbReference type="InterPro" id="IPR003594">
    <property type="entry name" value="HATPase_dom"/>
</dbReference>
<evidence type="ECO:0000256" key="8">
    <source>
        <dbReference type="ARBA" id="ARBA00022741"/>
    </source>
</evidence>
<dbReference type="InterPro" id="IPR006016">
    <property type="entry name" value="UspA"/>
</dbReference>
<evidence type="ECO:0000256" key="2">
    <source>
        <dbReference type="ARBA" id="ARBA00004141"/>
    </source>
</evidence>
<dbReference type="GO" id="GO:0005524">
    <property type="term" value="F:ATP binding"/>
    <property type="evidence" value="ECO:0007669"/>
    <property type="project" value="UniProtKB-KW"/>
</dbReference>
<feature type="transmembrane region" description="Helical" evidence="14">
    <location>
        <begin position="412"/>
        <end position="437"/>
    </location>
</feature>
<evidence type="ECO:0000256" key="12">
    <source>
        <dbReference type="ARBA" id="ARBA00023012"/>
    </source>
</evidence>
<dbReference type="PRINTS" id="PR00344">
    <property type="entry name" value="BCTRLSENSOR"/>
</dbReference>
<reference evidence="16" key="1">
    <citation type="submission" date="2024-05" db="EMBL/GenBank/DDBJ databases">
        <title>Herbiconiux sp. A18JL235.</title>
        <authorList>
            <person name="Zhang G."/>
        </authorList>
    </citation>
    <scope>NUCLEOTIDE SEQUENCE</scope>
    <source>
        <strain evidence="16">A18JL235</strain>
    </source>
</reference>